<organism evidence="1 2">
    <name type="scientific">Pseudosulfitobacter pseudonitzschiae</name>
    <dbReference type="NCBI Taxonomy" id="1402135"/>
    <lineage>
        <taxon>Bacteria</taxon>
        <taxon>Pseudomonadati</taxon>
        <taxon>Pseudomonadota</taxon>
        <taxon>Alphaproteobacteria</taxon>
        <taxon>Rhodobacterales</taxon>
        <taxon>Roseobacteraceae</taxon>
        <taxon>Pseudosulfitobacter</taxon>
    </lineage>
</organism>
<accession>A0A221JZV2</accession>
<dbReference type="KEGG" id="spse:SULPSESMR1_01330"/>
<proteinExistence type="predicted"/>
<dbReference type="AlphaFoldDB" id="A0A221JZV2"/>
<dbReference type="Proteomes" id="UP000199754">
    <property type="component" value="Chromosome"/>
</dbReference>
<name>A0A221JZV2_9RHOB</name>
<sequence length="51" mass="5547">MKKYGRTYQRSISLGATSDDKILSSLAGVLGNDLIITEKMDCENTTRHGTG</sequence>
<protein>
    <submittedName>
        <fullName evidence="1">Uncharacterized protein</fullName>
    </submittedName>
</protein>
<dbReference type="OrthoDB" id="255834at2"/>
<evidence type="ECO:0000313" key="1">
    <source>
        <dbReference type="EMBL" id="ASM72150.1"/>
    </source>
</evidence>
<dbReference type="EMBL" id="CP022415">
    <property type="protein sequence ID" value="ASM72150.1"/>
    <property type="molecule type" value="Genomic_DNA"/>
</dbReference>
<keyword evidence="2" id="KW-1185">Reference proteome</keyword>
<gene>
    <name evidence="1" type="ORF">SULPSESMR1_01330</name>
</gene>
<evidence type="ECO:0000313" key="2">
    <source>
        <dbReference type="Proteomes" id="UP000199754"/>
    </source>
</evidence>
<dbReference type="RefSeq" id="WP_157728977.1">
    <property type="nucleotide sequence ID" value="NZ_CP022415.1"/>
</dbReference>
<reference evidence="1 2" key="1">
    <citation type="submission" date="2017-07" db="EMBL/GenBank/DDBJ databases">
        <title>Genome Sequence of Sulfitobacter pseudonitzschiae Strain SMR1 Isolated from a culture of the Diatom Skeletonema marinoi.</title>
        <authorList>
            <person name="Topel M."/>
            <person name="Pinder M.I.M."/>
            <person name="Johansson O.N."/>
            <person name="Kourtchenko O."/>
            <person name="Godhe A."/>
            <person name="Clarke A.K."/>
        </authorList>
    </citation>
    <scope>NUCLEOTIDE SEQUENCE [LARGE SCALE GENOMIC DNA]</scope>
    <source>
        <strain evidence="1 2">SMR1</strain>
    </source>
</reference>